<dbReference type="InterPro" id="IPR002818">
    <property type="entry name" value="DJ-1/PfpI"/>
</dbReference>
<dbReference type="InterPro" id="IPR009057">
    <property type="entry name" value="Homeodomain-like_sf"/>
</dbReference>
<gene>
    <name evidence="5" type="ORF">SAMN05421508_11339</name>
</gene>
<keyword evidence="1" id="KW-0805">Transcription regulation</keyword>
<dbReference type="Gene3D" id="3.40.50.880">
    <property type="match status" value="1"/>
</dbReference>
<dbReference type="SMART" id="SM00342">
    <property type="entry name" value="HTH_ARAC"/>
    <property type="match status" value="1"/>
</dbReference>
<dbReference type="InterPro" id="IPR018062">
    <property type="entry name" value="HTH_AraC-typ_CS"/>
</dbReference>
<dbReference type="Pfam" id="PF01965">
    <property type="entry name" value="DJ-1_PfpI"/>
    <property type="match status" value="1"/>
</dbReference>
<dbReference type="Gene3D" id="1.10.10.60">
    <property type="entry name" value="Homeodomain-like"/>
    <property type="match status" value="1"/>
</dbReference>
<dbReference type="EMBL" id="OCNJ01000013">
    <property type="protein sequence ID" value="SOE00564.1"/>
    <property type="molecule type" value="Genomic_DNA"/>
</dbReference>
<evidence type="ECO:0000256" key="3">
    <source>
        <dbReference type="ARBA" id="ARBA00023163"/>
    </source>
</evidence>
<protein>
    <submittedName>
        <fullName evidence="5">Transcriptional regulator, AraC family with amidase-like domain</fullName>
    </submittedName>
</protein>
<keyword evidence="2" id="KW-0238">DNA-binding</keyword>
<feature type="domain" description="HTH araC/xylS-type" evidence="4">
    <location>
        <begin position="225"/>
        <end position="324"/>
    </location>
</feature>
<dbReference type="GO" id="GO:0003700">
    <property type="term" value="F:DNA-binding transcription factor activity"/>
    <property type="evidence" value="ECO:0007669"/>
    <property type="project" value="InterPro"/>
</dbReference>
<accession>A0A286GZS9</accession>
<dbReference type="SUPFAM" id="SSF46689">
    <property type="entry name" value="Homeodomain-like"/>
    <property type="match status" value="2"/>
</dbReference>
<dbReference type="PROSITE" id="PS01124">
    <property type="entry name" value="HTH_ARAC_FAMILY_2"/>
    <property type="match status" value="1"/>
</dbReference>
<proteinExistence type="predicted"/>
<dbReference type="Proteomes" id="UP000219621">
    <property type="component" value="Unassembled WGS sequence"/>
</dbReference>
<dbReference type="AlphaFoldDB" id="A0A286GZS9"/>
<dbReference type="InterPro" id="IPR029062">
    <property type="entry name" value="Class_I_gatase-like"/>
</dbReference>
<dbReference type="PANTHER" id="PTHR43130:SF3">
    <property type="entry name" value="HTH-TYPE TRANSCRIPTIONAL REGULATOR RV1931C"/>
    <property type="match status" value="1"/>
</dbReference>
<dbReference type="InterPro" id="IPR018060">
    <property type="entry name" value="HTH_AraC"/>
</dbReference>
<name>A0A286GZS9_9PROT</name>
<dbReference type="PROSITE" id="PS00041">
    <property type="entry name" value="HTH_ARAC_FAMILY_1"/>
    <property type="match status" value="1"/>
</dbReference>
<evidence type="ECO:0000256" key="2">
    <source>
        <dbReference type="ARBA" id="ARBA00023125"/>
    </source>
</evidence>
<dbReference type="InterPro" id="IPR052158">
    <property type="entry name" value="INH-QAR"/>
</dbReference>
<keyword evidence="6" id="KW-1185">Reference proteome</keyword>
<evidence type="ECO:0000313" key="6">
    <source>
        <dbReference type="Proteomes" id="UP000219621"/>
    </source>
</evidence>
<evidence type="ECO:0000256" key="1">
    <source>
        <dbReference type="ARBA" id="ARBA00023015"/>
    </source>
</evidence>
<organism evidence="5 6">
    <name type="scientific">Caenispirillum bisanense</name>
    <dbReference type="NCBI Taxonomy" id="414052"/>
    <lineage>
        <taxon>Bacteria</taxon>
        <taxon>Pseudomonadati</taxon>
        <taxon>Pseudomonadota</taxon>
        <taxon>Alphaproteobacteria</taxon>
        <taxon>Rhodospirillales</taxon>
        <taxon>Novispirillaceae</taxon>
        <taxon>Caenispirillum</taxon>
    </lineage>
</organism>
<dbReference type="RefSeq" id="WP_097281270.1">
    <property type="nucleotide sequence ID" value="NZ_OCNJ01000013.1"/>
</dbReference>
<keyword evidence="3" id="KW-0804">Transcription</keyword>
<evidence type="ECO:0000313" key="5">
    <source>
        <dbReference type="EMBL" id="SOE00564.1"/>
    </source>
</evidence>
<dbReference type="CDD" id="cd03137">
    <property type="entry name" value="GATase1_AraC_1"/>
    <property type="match status" value="1"/>
</dbReference>
<dbReference type="GO" id="GO:0043565">
    <property type="term" value="F:sequence-specific DNA binding"/>
    <property type="evidence" value="ECO:0007669"/>
    <property type="project" value="InterPro"/>
</dbReference>
<dbReference type="OrthoDB" id="9793422at2"/>
<dbReference type="Pfam" id="PF12833">
    <property type="entry name" value="HTH_18"/>
    <property type="match status" value="1"/>
</dbReference>
<sequence length="341" mass="35804">MDPSARLPRRIAILAPSGLQSLDLAGPLEVFNHAGRLAPRAYASPVAVVGVGGGVVTASSGLRMLVDPLEDVDPATLQTLVVAGGPGVHDVEANAAAVDWLRRHGPGLPRLASVCTGAYLLAAAGLLDGRRATTHWKYTASLARRYPAVRVEPDALFVDDGNIHTAAGVTAGIDLALALVEADAGRAVALEIARLLVVYLRRPGGQAQFSAALRAQSRTASERLEALVAWIADHLDGDLSVEALADQAGMSPRTLARQFTRDFGQSPGRYVAAARLDEARRLLLDAPDLPLATVAARVGLETAEGLRQAFQRSLGVAPEAFRRQFATARRRGAETPPVAPA</sequence>
<dbReference type="SUPFAM" id="SSF52317">
    <property type="entry name" value="Class I glutamine amidotransferase-like"/>
    <property type="match status" value="1"/>
</dbReference>
<reference evidence="6" key="1">
    <citation type="submission" date="2017-09" db="EMBL/GenBank/DDBJ databases">
        <authorList>
            <person name="Varghese N."/>
            <person name="Submissions S."/>
        </authorList>
    </citation>
    <scope>NUCLEOTIDE SEQUENCE [LARGE SCALE GENOMIC DNA]</scope>
    <source>
        <strain evidence="6">USBA 140</strain>
    </source>
</reference>
<dbReference type="PANTHER" id="PTHR43130">
    <property type="entry name" value="ARAC-FAMILY TRANSCRIPTIONAL REGULATOR"/>
    <property type="match status" value="1"/>
</dbReference>
<evidence type="ECO:0000259" key="4">
    <source>
        <dbReference type="PROSITE" id="PS01124"/>
    </source>
</evidence>